<dbReference type="PANTHER" id="PTHR13903:SF8">
    <property type="entry name" value="PIRIN"/>
    <property type="match status" value="1"/>
</dbReference>
<dbReference type="InterPro" id="IPR003829">
    <property type="entry name" value="Pirin_N_dom"/>
</dbReference>
<organism evidence="7 8">
    <name type="scientific">Flavobacterium granuli</name>
    <dbReference type="NCBI Taxonomy" id="280093"/>
    <lineage>
        <taxon>Bacteria</taxon>
        <taxon>Pseudomonadati</taxon>
        <taxon>Bacteroidota</taxon>
        <taxon>Flavobacteriia</taxon>
        <taxon>Flavobacteriales</taxon>
        <taxon>Flavobacteriaceae</taxon>
        <taxon>Flavobacterium</taxon>
    </lineage>
</organism>
<feature type="domain" description="Pirin N-terminal" evidence="4">
    <location>
        <begin position="24"/>
        <end position="123"/>
    </location>
</feature>
<dbReference type="InterPro" id="IPR011051">
    <property type="entry name" value="RmlC_Cupin_sf"/>
</dbReference>
<dbReference type="SUPFAM" id="SSF51182">
    <property type="entry name" value="RmlC-like cupins"/>
    <property type="match status" value="1"/>
</dbReference>
<dbReference type="GO" id="GO:0046872">
    <property type="term" value="F:metal ion binding"/>
    <property type="evidence" value="ECO:0007669"/>
    <property type="project" value="UniProtKB-KW"/>
</dbReference>
<keyword evidence="2" id="KW-0479">Metal-binding</keyword>
<dbReference type="AlphaFoldDB" id="A0A1M5S3Q9"/>
<keyword evidence="2" id="KW-0408">Iron</keyword>
<evidence type="ECO:0000256" key="1">
    <source>
        <dbReference type="ARBA" id="ARBA00008416"/>
    </source>
</evidence>
<dbReference type="Pfam" id="PF05726">
    <property type="entry name" value="Pirin_C"/>
    <property type="match status" value="1"/>
</dbReference>
<sequence length="294" mass="33611">MSNINLIIEERAASIGKFMVGRLLPFRQKRMVGPFIYIDHMGPVKLNERENFDVLPHPHIGLSTLTFLFEGSIMHRDTLGNAVEIKPGAVNWMTAGKGIVHSERTPEYLRHSDKTMHGLQIWVALPKELEQMEPEFFHIDADKIPQWSQDQLQFKLIAGSAFGHQSPVPVFSKLFMIEIKSTSRQKVTIGHELYGEAGLYILEGSIESDGNRYLPKQLLVAKESSLCEFIIEANSTVYIFGGEPFAEERFIDWNFVASDMHLINNAKQKWKDQAFDKIKGDELEFVPYPEMTKK</sequence>
<dbReference type="STRING" id="280093.SAMN05443373_11136"/>
<evidence type="ECO:0000313" key="8">
    <source>
        <dbReference type="Proteomes" id="UP000184384"/>
    </source>
</evidence>
<comment type="cofactor">
    <cofactor evidence="2">
        <name>Fe cation</name>
        <dbReference type="ChEBI" id="CHEBI:24875"/>
    </cofactor>
    <text evidence="2">Binds 1 Fe cation per subunit.</text>
</comment>
<comment type="similarity">
    <text evidence="1 3">Belongs to the pirin family.</text>
</comment>
<dbReference type="RefSeq" id="WP_072945132.1">
    <property type="nucleotide sequence ID" value="NZ_FQWO01000011.1"/>
</dbReference>
<dbReference type="PIRSF" id="PIRSF006232">
    <property type="entry name" value="Pirin"/>
    <property type="match status" value="1"/>
</dbReference>
<evidence type="ECO:0000256" key="2">
    <source>
        <dbReference type="PIRSR" id="PIRSR006232-1"/>
    </source>
</evidence>
<feature type="binding site" evidence="2">
    <location>
        <position position="101"/>
    </location>
    <ligand>
        <name>Fe cation</name>
        <dbReference type="ChEBI" id="CHEBI:24875"/>
    </ligand>
</feature>
<dbReference type="CDD" id="cd02909">
    <property type="entry name" value="cupin_pirin_N"/>
    <property type="match status" value="1"/>
</dbReference>
<reference evidence="6 9" key="3">
    <citation type="submission" date="2018-03" db="EMBL/GenBank/DDBJ databases">
        <title>Genomic Encyclopedia of Archaeal and Bacterial Type Strains, Phase II (KMG-II): from individual species to whole genera.</title>
        <authorList>
            <person name="Goeker M."/>
        </authorList>
    </citation>
    <scope>NUCLEOTIDE SEQUENCE [LARGE SCALE GENOMIC DNA]</scope>
    <source>
        <strain evidence="6 9">DSM 17797</strain>
    </source>
</reference>
<dbReference type="Gene3D" id="2.60.120.10">
    <property type="entry name" value="Jelly Rolls"/>
    <property type="match status" value="2"/>
</dbReference>
<feature type="binding site" evidence="2">
    <location>
        <position position="59"/>
    </location>
    <ligand>
        <name>Fe cation</name>
        <dbReference type="ChEBI" id="CHEBI:24875"/>
    </ligand>
</feature>
<reference evidence="7" key="1">
    <citation type="submission" date="2016-11" db="EMBL/GenBank/DDBJ databases">
        <authorList>
            <person name="Jaros S."/>
            <person name="Januszkiewicz K."/>
            <person name="Wedrychowicz H."/>
        </authorList>
    </citation>
    <scope>NUCLEOTIDE SEQUENCE [LARGE SCALE GENOMIC DNA]</scope>
    <source>
        <strain evidence="7">DSM 19729</strain>
    </source>
</reference>
<evidence type="ECO:0000313" key="6">
    <source>
        <dbReference type="EMBL" id="PRZ21183.1"/>
    </source>
</evidence>
<evidence type="ECO:0008006" key="10">
    <source>
        <dbReference type="Google" id="ProtNLM"/>
    </source>
</evidence>
<evidence type="ECO:0000259" key="4">
    <source>
        <dbReference type="Pfam" id="PF02678"/>
    </source>
</evidence>
<gene>
    <name evidence="6" type="ORF">BC624_10936</name>
    <name evidence="7" type="ORF">SAMN05443373_11136</name>
</gene>
<name>A0A1M5S3Q9_9FLAO</name>
<proteinExistence type="inferred from homology"/>
<feature type="binding site" evidence="2">
    <location>
        <position position="57"/>
    </location>
    <ligand>
        <name>Fe cation</name>
        <dbReference type="ChEBI" id="CHEBI:24875"/>
    </ligand>
</feature>
<dbReference type="Proteomes" id="UP000237771">
    <property type="component" value="Unassembled WGS sequence"/>
</dbReference>
<evidence type="ECO:0000313" key="7">
    <source>
        <dbReference type="EMBL" id="SHH32583.1"/>
    </source>
</evidence>
<dbReference type="Proteomes" id="UP000184384">
    <property type="component" value="Unassembled WGS sequence"/>
</dbReference>
<dbReference type="Pfam" id="PF02678">
    <property type="entry name" value="Pirin"/>
    <property type="match status" value="1"/>
</dbReference>
<dbReference type="InterPro" id="IPR012093">
    <property type="entry name" value="Pirin"/>
</dbReference>
<evidence type="ECO:0000313" key="9">
    <source>
        <dbReference type="Proteomes" id="UP000237771"/>
    </source>
</evidence>
<dbReference type="InterPro" id="IPR014710">
    <property type="entry name" value="RmlC-like_jellyroll"/>
</dbReference>
<dbReference type="OrthoDB" id="321327at2"/>
<evidence type="ECO:0000256" key="3">
    <source>
        <dbReference type="RuleBase" id="RU003457"/>
    </source>
</evidence>
<keyword evidence="9" id="KW-1185">Reference proteome</keyword>
<dbReference type="EMBL" id="PVUB01000009">
    <property type="protein sequence ID" value="PRZ21183.1"/>
    <property type="molecule type" value="Genomic_DNA"/>
</dbReference>
<feature type="domain" description="Pirin C-terminal" evidence="5">
    <location>
        <begin position="183"/>
        <end position="275"/>
    </location>
</feature>
<reference evidence="8" key="2">
    <citation type="submission" date="2016-11" db="EMBL/GenBank/DDBJ databases">
        <authorList>
            <person name="Varghese N."/>
            <person name="Submissions S."/>
        </authorList>
    </citation>
    <scope>NUCLEOTIDE SEQUENCE [LARGE SCALE GENOMIC DNA]</scope>
    <source>
        <strain evidence="8">DSM 19729</strain>
    </source>
</reference>
<feature type="binding site" evidence="2">
    <location>
        <position position="103"/>
    </location>
    <ligand>
        <name>Fe cation</name>
        <dbReference type="ChEBI" id="CHEBI:24875"/>
    </ligand>
</feature>
<dbReference type="InterPro" id="IPR008778">
    <property type="entry name" value="Pirin_C_dom"/>
</dbReference>
<dbReference type="EMBL" id="FQWO01000011">
    <property type="protein sequence ID" value="SHH32583.1"/>
    <property type="molecule type" value="Genomic_DNA"/>
</dbReference>
<evidence type="ECO:0000259" key="5">
    <source>
        <dbReference type="Pfam" id="PF05726"/>
    </source>
</evidence>
<accession>A0A1M5S3Q9</accession>
<dbReference type="PANTHER" id="PTHR13903">
    <property type="entry name" value="PIRIN-RELATED"/>
    <property type="match status" value="1"/>
</dbReference>
<protein>
    <recommendedName>
        <fullName evidence="10">Pirin family protein</fullName>
    </recommendedName>
</protein>